<organism evidence="1 2">
    <name type="scientific">Aphanizomenon flos-aquae WA102</name>
    <dbReference type="NCBI Taxonomy" id="1710896"/>
    <lineage>
        <taxon>Bacteria</taxon>
        <taxon>Bacillati</taxon>
        <taxon>Cyanobacteriota</taxon>
        <taxon>Cyanophyceae</taxon>
        <taxon>Nostocales</taxon>
        <taxon>Aphanizomenonaceae</taxon>
        <taxon>Aphanizomenon</taxon>
    </lineage>
</organism>
<comment type="caution">
    <text evidence="1">The sequence shown here is derived from an EMBL/GenBank/DDBJ whole genome shotgun (WGS) entry which is preliminary data.</text>
</comment>
<evidence type="ECO:0000313" key="2">
    <source>
        <dbReference type="Proteomes" id="UP000092093"/>
    </source>
</evidence>
<reference evidence="1 2" key="1">
    <citation type="submission" date="2015-09" db="EMBL/GenBank/DDBJ databases">
        <title>Aphanizomenon flos-aquae WA102.</title>
        <authorList>
            <person name="Driscoll C."/>
        </authorList>
    </citation>
    <scope>NUCLEOTIDE SEQUENCE [LARGE SCALE GENOMIC DNA]</scope>
    <source>
        <strain evidence="1">WA102</strain>
    </source>
</reference>
<dbReference type="EMBL" id="LJOW01000022">
    <property type="protein sequence ID" value="OBQ44437.1"/>
    <property type="molecule type" value="Genomic_DNA"/>
</dbReference>
<sequence length="353" mass="38352">MGFIAPVVGVISAVGGAISSKNIADSQNAANAMQIEANRREESIRLMDVEAQRQSNFLDFEVSSQQRVAALASALTSADIARLDNRTQRAIQSAQINTANSALDVNSSKAQVGRENQQENMLAQAAKARGIDTQNVPYDKLAQNVLTQRAAIYAALNPRMADLYRTGEESALLSQYDTLRNAEGDQRVQVDYAQQYGDLIEQFADVTKETGDVAAGYQLASAKNALNATDAMQQNSFAANDSMFGVNQEMTANASKIDQLGAYRKLLAGENISSAQEGNIRSATSAKNVDVSRNNRSYSLFDSLPAFASAGVSLFNAFQEQSQQQQTPQLPQAPRVSDSRYDINYRGRQDYFG</sequence>
<protein>
    <submittedName>
        <fullName evidence="1">Uncharacterized protein</fullName>
    </submittedName>
</protein>
<evidence type="ECO:0000313" key="1">
    <source>
        <dbReference type="EMBL" id="OBQ44437.1"/>
    </source>
</evidence>
<dbReference type="Proteomes" id="UP000092093">
    <property type="component" value="Unassembled WGS sequence"/>
</dbReference>
<dbReference type="PATRIC" id="fig|1710896.3.peg.4564"/>
<dbReference type="AlphaFoldDB" id="A0A1B7X4Z1"/>
<name>A0A1B7X4Z1_APHFL</name>
<gene>
    <name evidence="1" type="ORF">AN484_07075</name>
</gene>
<accession>A0A1B7X4Z1</accession>
<proteinExistence type="predicted"/>